<organism evidence="2 3">
    <name type="scientific">Laodelphax striatellus</name>
    <name type="common">Small brown planthopper</name>
    <name type="synonym">Delphax striatella</name>
    <dbReference type="NCBI Taxonomy" id="195883"/>
    <lineage>
        <taxon>Eukaryota</taxon>
        <taxon>Metazoa</taxon>
        <taxon>Ecdysozoa</taxon>
        <taxon>Arthropoda</taxon>
        <taxon>Hexapoda</taxon>
        <taxon>Insecta</taxon>
        <taxon>Pterygota</taxon>
        <taxon>Neoptera</taxon>
        <taxon>Paraneoptera</taxon>
        <taxon>Hemiptera</taxon>
        <taxon>Auchenorrhyncha</taxon>
        <taxon>Fulgoroidea</taxon>
        <taxon>Delphacidae</taxon>
        <taxon>Criomorphinae</taxon>
        <taxon>Laodelphax</taxon>
    </lineage>
</organism>
<feature type="compositionally biased region" description="Polar residues" evidence="1">
    <location>
        <begin position="54"/>
        <end position="78"/>
    </location>
</feature>
<accession>A0A482WUW6</accession>
<gene>
    <name evidence="2" type="ORF">LSTR_LSTR004639</name>
</gene>
<feature type="region of interest" description="Disordered" evidence="1">
    <location>
        <begin position="49"/>
        <end position="89"/>
    </location>
</feature>
<sequence>MSDMEVEVVGKQTRKRKKGVLNMASYKRNIIKTAKVRGDEHVNWAGRTTKAKQPGSTNCGNGVQIRASTGKSGVIESQKNSRRPPNPATPLRYRERFINHNSIPGAVYQNSVLQNPDEIIPDTIFRLPQTSLRCHLFSANYNAKCRS</sequence>
<comment type="caution">
    <text evidence="2">The sequence shown here is derived from an EMBL/GenBank/DDBJ whole genome shotgun (WGS) entry which is preliminary data.</text>
</comment>
<keyword evidence="3" id="KW-1185">Reference proteome</keyword>
<dbReference type="EMBL" id="QKKF02025464">
    <property type="protein sequence ID" value="RZF36951.1"/>
    <property type="molecule type" value="Genomic_DNA"/>
</dbReference>
<evidence type="ECO:0000256" key="1">
    <source>
        <dbReference type="SAM" id="MobiDB-lite"/>
    </source>
</evidence>
<name>A0A482WUW6_LAOST</name>
<dbReference type="Proteomes" id="UP000291343">
    <property type="component" value="Unassembled WGS sequence"/>
</dbReference>
<dbReference type="InParanoid" id="A0A482WUW6"/>
<reference evidence="2 3" key="1">
    <citation type="journal article" date="2017" name="Gigascience">
        <title>Genome sequence of the small brown planthopper, Laodelphax striatellus.</title>
        <authorList>
            <person name="Zhu J."/>
            <person name="Jiang F."/>
            <person name="Wang X."/>
            <person name="Yang P."/>
            <person name="Bao Y."/>
            <person name="Zhao W."/>
            <person name="Wang W."/>
            <person name="Lu H."/>
            <person name="Wang Q."/>
            <person name="Cui N."/>
            <person name="Li J."/>
            <person name="Chen X."/>
            <person name="Luo L."/>
            <person name="Yu J."/>
            <person name="Kang L."/>
            <person name="Cui F."/>
        </authorList>
    </citation>
    <scope>NUCLEOTIDE SEQUENCE [LARGE SCALE GENOMIC DNA]</scope>
    <source>
        <strain evidence="2">Lst14</strain>
    </source>
</reference>
<dbReference type="OrthoDB" id="7475343at2759"/>
<dbReference type="AlphaFoldDB" id="A0A482WUW6"/>
<protein>
    <submittedName>
        <fullName evidence="2">Uncharacterized protein</fullName>
    </submittedName>
</protein>
<evidence type="ECO:0000313" key="3">
    <source>
        <dbReference type="Proteomes" id="UP000291343"/>
    </source>
</evidence>
<proteinExistence type="predicted"/>
<evidence type="ECO:0000313" key="2">
    <source>
        <dbReference type="EMBL" id="RZF36951.1"/>
    </source>
</evidence>